<protein>
    <submittedName>
        <fullName evidence="1">Uncharacterized protein</fullName>
    </submittedName>
</protein>
<evidence type="ECO:0000313" key="1">
    <source>
        <dbReference type="EnsemblPlants" id="AUR62044154-RA:cds"/>
    </source>
</evidence>
<dbReference type="Proteomes" id="UP000596660">
    <property type="component" value="Unplaced"/>
</dbReference>
<evidence type="ECO:0000313" key="2">
    <source>
        <dbReference type="Proteomes" id="UP000596660"/>
    </source>
</evidence>
<dbReference type="Gramene" id="AUR62044154-RA">
    <property type="protein sequence ID" value="AUR62044154-RA:cds"/>
    <property type="gene ID" value="AUR62044154"/>
</dbReference>
<keyword evidence="2" id="KW-1185">Reference proteome</keyword>
<dbReference type="EnsemblPlants" id="AUR62044154-RA">
    <property type="protein sequence ID" value="AUR62044154-RA:cds"/>
    <property type="gene ID" value="AUR62044154"/>
</dbReference>
<dbReference type="AlphaFoldDB" id="A0A803NDF7"/>
<reference evidence="1" key="2">
    <citation type="submission" date="2021-03" db="UniProtKB">
        <authorList>
            <consortium name="EnsemblPlants"/>
        </authorList>
    </citation>
    <scope>IDENTIFICATION</scope>
</reference>
<dbReference type="Gramene" id="AUR62044725-RA">
    <property type="protein sequence ID" value="AUR62044725-RA:cds"/>
    <property type="gene ID" value="AUR62044725"/>
</dbReference>
<name>A0A803NDF7_CHEQI</name>
<reference evidence="1" key="1">
    <citation type="journal article" date="2017" name="Nature">
        <title>The genome of Chenopodium quinoa.</title>
        <authorList>
            <person name="Jarvis D.E."/>
            <person name="Ho Y.S."/>
            <person name="Lightfoot D.J."/>
            <person name="Schmoeckel S.M."/>
            <person name="Li B."/>
            <person name="Borm T.J.A."/>
            <person name="Ohyanagi H."/>
            <person name="Mineta K."/>
            <person name="Michell C.T."/>
            <person name="Saber N."/>
            <person name="Kharbatia N.M."/>
            <person name="Rupper R.R."/>
            <person name="Sharp A.R."/>
            <person name="Dally N."/>
            <person name="Boughton B.A."/>
            <person name="Woo Y.H."/>
            <person name="Gao G."/>
            <person name="Schijlen E.G.W.M."/>
            <person name="Guo X."/>
            <person name="Momin A.A."/>
            <person name="Negrao S."/>
            <person name="Al-Babili S."/>
            <person name="Gehring C."/>
            <person name="Roessner U."/>
            <person name="Jung C."/>
            <person name="Murphy K."/>
            <person name="Arold S.T."/>
            <person name="Gojobori T."/>
            <person name="van der Linden C.G."/>
            <person name="van Loo E.N."/>
            <person name="Jellen E.N."/>
            <person name="Maughan P.J."/>
            <person name="Tester M."/>
        </authorList>
    </citation>
    <scope>NUCLEOTIDE SEQUENCE [LARGE SCALE GENOMIC DNA]</scope>
    <source>
        <strain evidence="1">cv. PI 614886</strain>
    </source>
</reference>
<accession>A0A803NF19</accession>
<dbReference type="EnsemblPlants" id="AUR62044725-RA">
    <property type="protein sequence ID" value="AUR62044725-RA:cds"/>
    <property type="gene ID" value="AUR62044725"/>
</dbReference>
<organism evidence="1 2">
    <name type="scientific">Chenopodium quinoa</name>
    <name type="common">Quinoa</name>
    <dbReference type="NCBI Taxonomy" id="63459"/>
    <lineage>
        <taxon>Eukaryota</taxon>
        <taxon>Viridiplantae</taxon>
        <taxon>Streptophyta</taxon>
        <taxon>Embryophyta</taxon>
        <taxon>Tracheophyta</taxon>
        <taxon>Spermatophyta</taxon>
        <taxon>Magnoliopsida</taxon>
        <taxon>eudicotyledons</taxon>
        <taxon>Gunneridae</taxon>
        <taxon>Pentapetalae</taxon>
        <taxon>Caryophyllales</taxon>
        <taxon>Chenopodiaceae</taxon>
        <taxon>Chenopodioideae</taxon>
        <taxon>Atripliceae</taxon>
        <taxon>Chenopodium</taxon>
    </lineage>
</organism>
<proteinExistence type="predicted"/>
<accession>A0A803NDF7</accession>
<sequence>MALTTVAGVSAAILQLRSDVKSSTAIFRRDVRQIRQERKLNLSKWKDRFMRRKLPRTISTKNLMSCLREEHGSLEALFVICPV</sequence>